<dbReference type="PANTHER" id="PTHR32305:SF15">
    <property type="entry name" value="PROTEIN RHSA-RELATED"/>
    <property type="match status" value="1"/>
</dbReference>
<name>A0A6J5JLY8_9BURK</name>
<evidence type="ECO:0000313" key="2">
    <source>
        <dbReference type="EMBL" id="CAB3972398.1"/>
    </source>
</evidence>
<protein>
    <submittedName>
        <fullName evidence="2">YD repeat-containing protein</fullName>
    </submittedName>
</protein>
<evidence type="ECO:0000259" key="1">
    <source>
        <dbReference type="Pfam" id="PF03527"/>
    </source>
</evidence>
<dbReference type="AlphaFoldDB" id="A0A6J5JLY8"/>
<reference evidence="2 3" key="1">
    <citation type="submission" date="2020-04" db="EMBL/GenBank/DDBJ databases">
        <authorList>
            <person name="Depoorter E."/>
        </authorList>
    </citation>
    <scope>NUCLEOTIDE SEQUENCE [LARGE SCALE GENOMIC DNA]</scope>
    <source>
        <strain evidence="2 3">BCC0132</strain>
    </source>
</reference>
<dbReference type="InterPro" id="IPR022385">
    <property type="entry name" value="Rhs_assc_core"/>
</dbReference>
<dbReference type="InterPro" id="IPR032871">
    <property type="entry name" value="AHH_dom_containing"/>
</dbReference>
<dbReference type="InterPro" id="IPR050708">
    <property type="entry name" value="T6SS_VgrG/RHS"/>
</dbReference>
<dbReference type="Gene3D" id="2.180.10.10">
    <property type="entry name" value="RHS repeat-associated core"/>
    <property type="match status" value="1"/>
</dbReference>
<gene>
    <name evidence="2" type="ORF">BCO9919_05278</name>
</gene>
<sequence length="325" mass="36392">MPHPPSQPSTVCGTLPFGWDGDQLAYESNEAGATQYVYEPKSFVPLAQYVTAQPVMGIQTPVWKEGEPYVPEQDPLQRMPERQSDARLFYYHCDRIGTPLLMSDEGGEVVWEASYRAWGEAREVIARASKSAGVTPRNPIRFQGQQEDAETGLRYNRNRYYDQETGRFISEDPIGLAGGINLFQYAPNPIQWIDPRGLCSSTLNRNLGGVTGDHMQAHHLIPEEIWGKHQAFFDDIGMKGKRDSKENGLLMPDSEQKAKSMKRKFYHCGSHAIYSAGINLQVDRIESAFKRGAIDAAQARDKISQLQNTSRVLLMSPGASPVRLT</sequence>
<dbReference type="Pfam" id="PF14412">
    <property type="entry name" value="AHH"/>
    <property type="match status" value="1"/>
</dbReference>
<dbReference type="Pfam" id="PF03527">
    <property type="entry name" value="RHS"/>
    <property type="match status" value="1"/>
</dbReference>
<organism evidence="2 3">
    <name type="scientific">Burkholderia cenocepacia</name>
    <dbReference type="NCBI Taxonomy" id="95486"/>
    <lineage>
        <taxon>Bacteria</taxon>
        <taxon>Pseudomonadati</taxon>
        <taxon>Pseudomonadota</taxon>
        <taxon>Betaproteobacteria</taxon>
        <taxon>Burkholderiales</taxon>
        <taxon>Burkholderiaceae</taxon>
        <taxon>Burkholderia</taxon>
        <taxon>Burkholderia cepacia complex</taxon>
    </lineage>
</organism>
<dbReference type="PANTHER" id="PTHR32305">
    <property type="match status" value="1"/>
</dbReference>
<dbReference type="Proteomes" id="UP000494322">
    <property type="component" value="Unassembled WGS sequence"/>
</dbReference>
<proteinExistence type="predicted"/>
<dbReference type="EMBL" id="CABWIK020000039">
    <property type="protein sequence ID" value="CAB3972398.1"/>
    <property type="molecule type" value="Genomic_DNA"/>
</dbReference>
<feature type="domain" description="RHS protein conserved region" evidence="1">
    <location>
        <begin position="89"/>
        <end position="123"/>
    </location>
</feature>
<dbReference type="NCBIfam" id="TIGR03696">
    <property type="entry name" value="Rhs_assc_core"/>
    <property type="match status" value="1"/>
</dbReference>
<accession>A0A6J5JLY8</accession>
<dbReference type="InterPro" id="IPR001826">
    <property type="entry name" value="RHS"/>
</dbReference>
<evidence type="ECO:0000313" key="3">
    <source>
        <dbReference type="Proteomes" id="UP000494322"/>
    </source>
</evidence>